<dbReference type="InterPro" id="IPR000160">
    <property type="entry name" value="GGDEF_dom"/>
</dbReference>
<dbReference type="PANTHER" id="PTHR33121">
    <property type="entry name" value="CYCLIC DI-GMP PHOSPHODIESTERASE PDEF"/>
    <property type="match status" value="1"/>
</dbReference>
<evidence type="ECO:0000259" key="2">
    <source>
        <dbReference type="PROSITE" id="PS50883"/>
    </source>
</evidence>
<dbReference type="SUPFAM" id="SSF141868">
    <property type="entry name" value="EAL domain-like"/>
    <property type="match status" value="1"/>
</dbReference>
<evidence type="ECO:0000259" key="3">
    <source>
        <dbReference type="PROSITE" id="PS50887"/>
    </source>
</evidence>
<feature type="transmembrane region" description="Helical" evidence="1">
    <location>
        <begin position="255"/>
        <end position="274"/>
    </location>
</feature>
<reference evidence="4 5" key="1">
    <citation type="submission" date="2020-07" db="EMBL/GenBank/DDBJ databases">
        <title>Sequencing the genomes of 1000 actinobacteria strains.</title>
        <authorList>
            <person name="Klenk H.-P."/>
        </authorList>
    </citation>
    <scope>NUCLEOTIDE SEQUENCE [LARGE SCALE GENOMIC DNA]</scope>
    <source>
        <strain evidence="4 5">DSM 7487</strain>
    </source>
</reference>
<accession>A0A7Y9DKN5</accession>
<keyword evidence="5" id="KW-1185">Reference proteome</keyword>
<dbReference type="SUPFAM" id="SSF55073">
    <property type="entry name" value="Nucleotide cyclase"/>
    <property type="match status" value="1"/>
</dbReference>
<gene>
    <name evidence="4" type="ORF">BJ968_001878</name>
</gene>
<dbReference type="Proteomes" id="UP000521922">
    <property type="component" value="Unassembled WGS sequence"/>
</dbReference>
<dbReference type="PROSITE" id="PS50883">
    <property type="entry name" value="EAL"/>
    <property type="match status" value="1"/>
</dbReference>
<dbReference type="CDD" id="cd01948">
    <property type="entry name" value="EAL"/>
    <property type="match status" value="1"/>
</dbReference>
<sequence length="763" mass="77746">MVSPLAPARPTAGRVAGGLALLVLAAALTVLAVHAPGPVRTPVALTGVAAVVVAAVAFALLPRGRACDGYVVAGTLWGLGTLTAGLFPTRDVGPFPLTHLAFAAAELGTVVVLLQLLVRARAGSDDPSLVVDALMLGSALATAGWDALARTGHPGDAGRVAATVVVLAAGSLVACSAIALAVEQPRLRVAAVGLSVSGSGTALAAVCWRDQPAVAVAAAVLALVGGAVGMVLLPRDGVVRRGGEAAARAARRLETASLVPGPILLADLLLLVVSPRADPVLYGLYVAVLVTFTVRHAATARSVDRTTAHLTSQALHDGLTGLGNRALLERALSTPAGTRSLVLVELVGLDDLNDVLGVGTGDAVIAAAAVEVDRVAGRLGGQSFRTGGDEFTVVLPGEPGEAVRHAGAVVAALTAAPGRVAGAGRFPLSAVAGVAACPSGADHDADHDAGDVMRPFARADIARRDAKPRGGGAVSVYSGAVAAEHARRTLLRERLAAAVADGTVDVHFQPIVSFTTGRVEKFEALARWEDAELGRISPVEFVAVAEESNLVVALGEHVLRTAVDRADAAGVFRAGAGLAVNVSVVQLQSPGFADIVRELIVRYRFAPHLLTLELTESVFLDPDSPAERVVTELAGLGCRVAIDDFGTGYSAFGYLGRLPVHVLKVDRSLTQSLTEDVNGQSVVTAVVDLANRLGLTVVVEGVETGEQAEVCRFIGAPLGQGWLYSAAVPAALLGEELRRVHPVPQELAGLRAVEGPVEPAATA</sequence>
<dbReference type="InterPro" id="IPR043128">
    <property type="entry name" value="Rev_trsase/Diguanyl_cyclase"/>
</dbReference>
<dbReference type="RefSeq" id="WP_179751242.1">
    <property type="nucleotide sequence ID" value="NZ_BAAAGN010000022.1"/>
</dbReference>
<keyword evidence="1" id="KW-1133">Transmembrane helix</keyword>
<feature type="transmembrane region" description="Helical" evidence="1">
    <location>
        <begin position="42"/>
        <end position="62"/>
    </location>
</feature>
<dbReference type="InterPro" id="IPR035919">
    <property type="entry name" value="EAL_sf"/>
</dbReference>
<keyword evidence="1" id="KW-0812">Transmembrane</keyword>
<feature type="domain" description="EAL" evidence="2">
    <location>
        <begin position="488"/>
        <end position="741"/>
    </location>
</feature>
<protein>
    <submittedName>
        <fullName evidence="4">Diguanylate cyclase (GGDEF)-like protein</fullName>
    </submittedName>
</protein>
<feature type="transmembrane region" description="Helical" evidence="1">
    <location>
        <begin position="99"/>
        <end position="117"/>
    </location>
</feature>
<dbReference type="Gene3D" id="3.20.20.450">
    <property type="entry name" value="EAL domain"/>
    <property type="match status" value="1"/>
</dbReference>
<dbReference type="Pfam" id="PF00563">
    <property type="entry name" value="EAL"/>
    <property type="match status" value="1"/>
</dbReference>
<evidence type="ECO:0000313" key="4">
    <source>
        <dbReference type="EMBL" id="NYD22338.1"/>
    </source>
</evidence>
<dbReference type="InterPro" id="IPR001633">
    <property type="entry name" value="EAL_dom"/>
</dbReference>
<dbReference type="AlphaFoldDB" id="A0A7Y9DKN5"/>
<dbReference type="SMART" id="SM00052">
    <property type="entry name" value="EAL"/>
    <property type="match status" value="1"/>
</dbReference>
<organism evidence="4 5">
    <name type="scientific">Kineococcus aurantiacus</name>
    <dbReference type="NCBI Taxonomy" id="37633"/>
    <lineage>
        <taxon>Bacteria</taxon>
        <taxon>Bacillati</taxon>
        <taxon>Actinomycetota</taxon>
        <taxon>Actinomycetes</taxon>
        <taxon>Kineosporiales</taxon>
        <taxon>Kineosporiaceae</taxon>
        <taxon>Kineococcus</taxon>
    </lineage>
</organism>
<feature type="domain" description="GGDEF" evidence="3">
    <location>
        <begin position="337"/>
        <end position="479"/>
    </location>
</feature>
<name>A0A7Y9DKN5_9ACTN</name>
<dbReference type="EMBL" id="JACCBB010000001">
    <property type="protein sequence ID" value="NYD22338.1"/>
    <property type="molecule type" value="Genomic_DNA"/>
</dbReference>
<dbReference type="NCBIfam" id="TIGR00254">
    <property type="entry name" value="GGDEF"/>
    <property type="match status" value="1"/>
</dbReference>
<feature type="transmembrane region" description="Helical" evidence="1">
    <location>
        <begin position="69"/>
        <end position="87"/>
    </location>
</feature>
<dbReference type="InterPro" id="IPR050706">
    <property type="entry name" value="Cyclic-di-GMP_PDE-like"/>
</dbReference>
<dbReference type="Gene3D" id="3.30.70.270">
    <property type="match status" value="1"/>
</dbReference>
<dbReference type="Pfam" id="PF00990">
    <property type="entry name" value="GGDEF"/>
    <property type="match status" value="1"/>
</dbReference>
<dbReference type="GO" id="GO:0071111">
    <property type="term" value="F:cyclic-guanylate-specific phosphodiesterase activity"/>
    <property type="evidence" value="ECO:0007669"/>
    <property type="project" value="InterPro"/>
</dbReference>
<dbReference type="SMART" id="SM00267">
    <property type="entry name" value="GGDEF"/>
    <property type="match status" value="1"/>
</dbReference>
<comment type="caution">
    <text evidence="4">The sequence shown here is derived from an EMBL/GenBank/DDBJ whole genome shotgun (WGS) entry which is preliminary data.</text>
</comment>
<dbReference type="PROSITE" id="PS50887">
    <property type="entry name" value="GGDEF"/>
    <property type="match status" value="1"/>
</dbReference>
<proteinExistence type="predicted"/>
<feature type="transmembrane region" description="Helical" evidence="1">
    <location>
        <begin position="189"/>
        <end position="208"/>
    </location>
</feature>
<dbReference type="InterPro" id="IPR029787">
    <property type="entry name" value="Nucleotide_cyclase"/>
</dbReference>
<evidence type="ECO:0000256" key="1">
    <source>
        <dbReference type="SAM" id="Phobius"/>
    </source>
</evidence>
<feature type="transmembrane region" description="Helical" evidence="1">
    <location>
        <begin position="214"/>
        <end position="234"/>
    </location>
</feature>
<dbReference type="PANTHER" id="PTHR33121:SF70">
    <property type="entry name" value="SIGNALING PROTEIN YKOW"/>
    <property type="match status" value="1"/>
</dbReference>
<feature type="transmembrane region" description="Helical" evidence="1">
    <location>
        <begin position="129"/>
        <end position="148"/>
    </location>
</feature>
<evidence type="ECO:0000313" key="5">
    <source>
        <dbReference type="Proteomes" id="UP000521922"/>
    </source>
</evidence>
<feature type="transmembrane region" description="Helical" evidence="1">
    <location>
        <begin position="160"/>
        <end position="182"/>
    </location>
</feature>
<keyword evidence="1" id="KW-0472">Membrane</keyword>